<name>X6LJ18_RETFI</name>
<feature type="non-terminal residue" evidence="2">
    <location>
        <position position="1"/>
    </location>
</feature>
<evidence type="ECO:0000313" key="2">
    <source>
        <dbReference type="EMBL" id="ETO01614.1"/>
    </source>
</evidence>
<evidence type="ECO:0000313" key="3">
    <source>
        <dbReference type="Proteomes" id="UP000023152"/>
    </source>
</evidence>
<keyword evidence="3" id="KW-1185">Reference proteome</keyword>
<sequence length="63" mass="7490">KNQTTNIQSQMDTQIEQEQKNEQKKQHKNCENMLSFIQRSNLKKGVDFLLVNENKQTIKLKNN</sequence>
<feature type="compositionally biased region" description="Polar residues" evidence="1">
    <location>
        <begin position="1"/>
        <end position="14"/>
    </location>
</feature>
<feature type="region of interest" description="Disordered" evidence="1">
    <location>
        <begin position="1"/>
        <end position="27"/>
    </location>
</feature>
<evidence type="ECO:0000256" key="1">
    <source>
        <dbReference type="SAM" id="MobiDB-lite"/>
    </source>
</evidence>
<protein>
    <submittedName>
        <fullName evidence="2">Uncharacterized protein</fullName>
    </submittedName>
</protein>
<dbReference type="EMBL" id="ASPP01037844">
    <property type="protein sequence ID" value="ETO01614.1"/>
    <property type="molecule type" value="Genomic_DNA"/>
</dbReference>
<organism evidence="2 3">
    <name type="scientific">Reticulomyxa filosa</name>
    <dbReference type="NCBI Taxonomy" id="46433"/>
    <lineage>
        <taxon>Eukaryota</taxon>
        <taxon>Sar</taxon>
        <taxon>Rhizaria</taxon>
        <taxon>Retaria</taxon>
        <taxon>Foraminifera</taxon>
        <taxon>Monothalamids</taxon>
        <taxon>Reticulomyxidae</taxon>
        <taxon>Reticulomyxa</taxon>
    </lineage>
</organism>
<feature type="compositionally biased region" description="Basic and acidic residues" evidence="1">
    <location>
        <begin position="17"/>
        <end position="27"/>
    </location>
</feature>
<reference evidence="2 3" key="1">
    <citation type="journal article" date="2013" name="Curr. Biol.">
        <title>The Genome of the Foraminiferan Reticulomyxa filosa.</title>
        <authorList>
            <person name="Glockner G."/>
            <person name="Hulsmann N."/>
            <person name="Schleicher M."/>
            <person name="Noegel A.A."/>
            <person name="Eichinger L."/>
            <person name="Gallinger C."/>
            <person name="Pawlowski J."/>
            <person name="Sierra R."/>
            <person name="Euteneuer U."/>
            <person name="Pillet L."/>
            <person name="Moustafa A."/>
            <person name="Platzer M."/>
            <person name="Groth M."/>
            <person name="Szafranski K."/>
            <person name="Schliwa M."/>
        </authorList>
    </citation>
    <scope>NUCLEOTIDE SEQUENCE [LARGE SCALE GENOMIC DNA]</scope>
</reference>
<accession>X6LJ18</accession>
<dbReference type="Proteomes" id="UP000023152">
    <property type="component" value="Unassembled WGS sequence"/>
</dbReference>
<proteinExistence type="predicted"/>
<comment type="caution">
    <text evidence="2">The sequence shown here is derived from an EMBL/GenBank/DDBJ whole genome shotgun (WGS) entry which is preliminary data.</text>
</comment>
<gene>
    <name evidence="2" type="ORF">RFI_35827</name>
</gene>
<dbReference type="AlphaFoldDB" id="X6LJ18"/>